<sequence length="103" mass="11573">MPSFRRTRALSIPTLKALEERMRASQPCRASPHLTDACTRLNSCCVFGLSQSRCQAVELSSCQAVNNRLSVSRPFSLFQANRRIHVVMTSEIGHVPIYSVHRT</sequence>
<dbReference type="RefSeq" id="XP_018139057.1">
    <property type="nucleotide sequence ID" value="XM_018294476.1"/>
</dbReference>
<dbReference type="EMBL" id="LSBJ02000001">
    <property type="protein sequence ID" value="OAQ61248.1"/>
    <property type="molecule type" value="Genomic_DNA"/>
</dbReference>
<organism evidence="1 2">
    <name type="scientific">Pochonia chlamydosporia 170</name>
    <dbReference type="NCBI Taxonomy" id="1380566"/>
    <lineage>
        <taxon>Eukaryota</taxon>
        <taxon>Fungi</taxon>
        <taxon>Dikarya</taxon>
        <taxon>Ascomycota</taxon>
        <taxon>Pezizomycotina</taxon>
        <taxon>Sordariomycetes</taxon>
        <taxon>Hypocreomycetidae</taxon>
        <taxon>Hypocreales</taxon>
        <taxon>Clavicipitaceae</taxon>
        <taxon>Pochonia</taxon>
    </lineage>
</organism>
<keyword evidence="2" id="KW-1185">Reference proteome</keyword>
<proteinExistence type="predicted"/>
<name>A0A179F741_METCM</name>
<dbReference type="GeneID" id="28858470"/>
<dbReference type="Proteomes" id="UP000078397">
    <property type="component" value="Unassembled WGS sequence"/>
</dbReference>
<dbReference type="AlphaFoldDB" id="A0A179F741"/>
<protein>
    <submittedName>
        <fullName evidence="1">Uncharacterized protein</fullName>
    </submittedName>
</protein>
<accession>A0A179F741</accession>
<gene>
    <name evidence="1" type="ORF">VFPPC_16723</name>
</gene>
<evidence type="ECO:0000313" key="2">
    <source>
        <dbReference type="Proteomes" id="UP000078397"/>
    </source>
</evidence>
<dbReference type="KEGG" id="pchm:VFPPC_16723"/>
<reference evidence="1 2" key="1">
    <citation type="journal article" date="2016" name="PLoS Pathog.">
        <title>Biosynthesis of antibiotic leucinostatins in bio-control fungus Purpureocillium lilacinum and their inhibition on phytophthora revealed by genome mining.</title>
        <authorList>
            <person name="Wang G."/>
            <person name="Liu Z."/>
            <person name="Lin R."/>
            <person name="Li E."/>
            <person name="Mao Z."/>
            <person name="Ling J."/>
            <person name="Yang Y."/>
            <person name="Yin W.B."/>
            <person name="Xie B."/>
        </authorList>
    </citation>
    <scope>NUCLEOTIDE SEQUENCE [LARGE SCALE GENOMIC DNA]</scope>
    <source>
        <strain evidence="1">170</strain>
    </source>
</reference>
<comment type="caution">
    <text evidence="1">The sequence shown here is derived from an EMBL/GenBank/DDBJ whole genome shotgun (WGS) entry which is preliminary data.</text>
</comment>
<evidence type="ECO:0000313" key="1">
    <source>
        <dbReference type="EMBL" id="OAQ61248.1"/>
    </source>
</evidence>